<dbReference type="AlphaFoldDB" id="A0A8S3QKX3"/>
<gene>
    <name evidence="1" type="ORF">MEDL_10073</name>
</gene>
<accession>A0A8S3QKX3</accession>
<evidence type="ECO:0000313" key="1">
    <source>
        <dbReference type="EMBL" id="CAG2195105.1"/>
    </source>
</evidence>
<proteinExistence type="predicted"/>
<sequence length="305" mass="34722">MAMNNNLDNLNEIENENFHDASSSKTPASELHVSTLIIFDSISRQLRNINSIFDIWHPFSGRNSKHTSLHDVSTTTLLARHPPSATGKDDDIAKLKEILDDILVKTDHINMQKNHEKILFGPDNKIGITDPRYHGCVLVSIEDDEIVQEHITNKTIVGTKWETDFRLFMEKGKTDNATFALHVDMMAHSDEVCAIAFAERLGGEAGYNLLLSAVKTSLPFSFLKRASSYAAYCTKLLHEHFKSGPFYRRIITTLFTTPHKGSNVNFALDSQREMDHHQSRCFQGNHIRRNTNISYTKNVLNRHFK</sequence>
<comment type="caution">
    <text evidence="1">The sequence shown here is derived from an EMBL/GenBank/DDBJ whole genome shotgun (WGS) entry which is preliminary data.</text>
</comment>
<dbReference type="OrthoDB" id="6151623at2759"/>
<reference evidence="1" key="1">
    <citation type="submission" date="2021-03" db="EMBL/GenBank/DDBJ databases">
        <authorList>
            <person name="Bekaert M."/>
        </authorList>
    </citation>
    <scope>NUCLEOTIDE SEQUENCE</scope>
</reference>
<protein>
    <submittedName>
        <fullName evidence="1">Uncharacterized protein</fullName>
    </submittedName>
</protein>
<dbReference type="EMBL" id="CAJPWZ010000505">
    <property type="protein sequence ID" value="CAG2195105.1"/>
    <property type="molecule type" value="Genomic_DNA"/>
</dbReference>
<evidence type="ECO:0000313" key="2">
    <source>
        <dbReference type="Proteomes" id="UP000683360"/>
    </source>
</evidence>
<name>A0A8S3QKX3_MYTED</name>
<keyword evidence="2" id="KW-1185">Reference proteome</keyword>
<organism evidence="1 2">
    <name type="scientific">Mytilus edulis</name>
    <name type="common">Blue mussel</name>
    <dbReference type="NCBI Taxonomy" id="6550"/>
    <lineage>
        <taxon>Eukaryota</taxon>
        <taxon>Metazoa</taxon>
        <taxon>Spiralia</taxon>
        <taxon>Lophotrochozoa</taxon>
        <taxon>Mollusca</taxon>
        <taxon>Bivalvia</taxon>
        <taxon>Autobranchia</taxon>
        <taxon>Pteriomorphia</taxon>
        <taxon>Mytilida</taxon>
        <taxon>Mytiloidea</taxon>
        <taxon>Mytilidae</taxon>
        <taxon>Mytilinae</taxon>
        <taxon>Mytilus</taxon>
    </lineage>
</organism>
<dbReference type="Proteomes" id="UP000683360">
    <property type="component" value="Unassembled WGS sequence"/>
</dbReference>